<evidence type="ECO:0000256" key="6">
    <source>
        <dbReference type="SAM" id="Phobius"/>
    </source>
</evidence>
<feature type="transmembrane region" description="Helical" evidence="6">
    <location>
        <begin position="24"/>
        <end position="44"/>
    </location>
</feature>
<protein>
    <submittedName>
        <fullName evidence="8">Flippase GtrA</fullName>
    </submittedName>
</protein>
<accession>A0ABX0ST40</accession>
<evidence type="ECO:0000256" key="4">
    <source>
        <dbReference type="ARBA" id="ARBA00022989"/>
    </source>
</evidence>
<evidence type="ECO:0000256" key="3">
    <source>
        <dbReference type="ARBA" id="ARBA00022692"/>
    </source>
</evidence>
<keyword evidence="9" id="KW-1185">Reference proteome</keyword>
<dbReference type="Proteomes" id="UP000754495">
    <property type="component" value="Unassembled WGS sequence"/>
</dbReference>
<feature type="transmembrane region" description="Helical" evidence="6">
    <location>
        <begin position="131"/>
        <end position="151"/>
    </location>
</feature>
<evidence type="ECO:0000313" key="9">
    <source>
        <dbReference type="Proteomes" id="UP000754495"/>
    </source>
</evidence>
<comment type="similarity">
    <text evidence="2">Belongs to the GtrA family.</text>
</comment>
<evidence type="ECO:0000256" key="1">
    <source>
        <dbReference type="ARBA" id="ARBA00004141"/>
    </source>
</evidence>
<dbReference type="PANTHER" id="PTHR38459">
    <property type="entry name" value="PROPHAGE BACTOPRENOL-LINKED GLUCOSE TRANSLOCASE HOMOLOG"/>
    <property type="match status" value="1"/>
</dbReference>
<sequence length="176" mass="19559">MALVGKLLKILPGPIRSVLIRHRALLKFLMVGGVCFVATVVVNYSLKLTILHTKPLTALIIATLVATILSYVLNREWSFRSRGGRERRHEAALFFAVSGVAAGVNALPLYVSRYLLGLQAPAVSVLTQEVADFVSSIILGTLLAMVFRWWALKKWVFPDEVERPRRSKPATEKTHP</sequence>
<keyword evidence="5 6" id="KW-0472">Membrane</keyword>
<feature type="domain" description="GtrA/DPMS transmembrane" evidence="7">
    <location>
        <begin position="27"/>
        <end position="157"/>
    </location>
</feature>
<evidence type="ECO:0000313" key="8">
    <source>
        <dbReference type="EMBL" id="NIH80134.1"/>
    </source>
</evidence>
<keyword evidence="3 6" id="KW-0812">Transmembrane</keyword>
<comment type="subcellular location">
    <subcellularLocation>
        <location evidence="1">Membrane</location>
        <topology evidence="1">Multi-pass membrane protein</topology>
    </subcellularLocation>
</comment>
<evidence type="ECO:0000256" key="2">
    <source>
        <dbReference type="ARBA" id="ARBA00009399"/>
    </source>
</evidence>
<feature type="transmembrane region" description="Helical" evidence="6">
    <location>
        <begin position="56"/>
        <end position="73"/>
    </location>
</feature>
<keyword evidence="4 6" id="KW-1133">Transmembrane helix</keyword>
<dbReference type="Pfam" id="PF04138">
    <property type="entry name" value="GtrA_DPMS_TM"/>
    <property type="match status" value="1"/>
</dbReference>
<dbReference type="InterPro" id="IPR007267">
    <property type="entry name" value="GtrA_DPMS_TM"/>
</dbReference>
<comment type="caution">
    <text evidence="8">The sequence shown here is derived from an EMBL/GenBank/DDBJ whole genome shotgun (WGS) entry which is preliminary data.</text>
</comment>
<gene>
    <name evidence="8" type="ORF">FHX46_002664</name>
</gene>
<feature type="transmembrane region" description="Helical" evidence="6">
    <location>
        <begin position="93"/>
        <end position="111"/>
    </location>
</feature>
<evidence type="ECO:0000259" key="7">
    <source>
        <dbReference type="Pfam" id="PF04138"/>
    </source>
</evidence>
<dbReference type="PANTHER" id="PTHR38459:SF1">
    <property type="entry name" value="PROPHAGE BACTOPRENOL-LINKED GLUCOSE TRANSLOCASE HOMOLOG"/>
    <property type="match status" value="1"/>
</dbReference>
<name>A0ABX0ST40_9PSEU</name>
<organism evidence="8 9">
    <name type="scientific">Amycolatopsis viridis</name>
    <dbReference type="NCBI Taxonomy" id="185678"/>
    <lineage>
        <taxon>Bacteria</taxon>
        <taxon>Bacillati</taxon>
        <taxon>Actinomycetota</taxon>
        <taxon>Actinomycetes</taxon>
        <taxon>Pseudonocardiales</taxon>
        <taxon>Pseudonocardiaceae</taxon>
        <taxon>Amycolatopsis</taxon>
    </lineage>
</organism>
<dbReference type="EMBL" id="JAANOU010000001">
    <property type="protein sequence ID" value="NIH80134.1"/>
    <property type="molecule type" value="Genomic_DNA"/>
</dbReference>
<proteinExistence type="inferred from homology"/>
<evidence type="ECO:0000256" key="5">
    <source>
        <dbReference type="ARBA" id="ARBA00023136"/>
    </source>
</evidence>
<dbReference type="InterPro" id="IPR051401">
    <property type="entry name" value="GtrA_CellWall_Glycosyl"/>
</dbReference>
<dbReference type="RefSeq" id="WP_167113864.1">
    <property type="nucleotide sequence ID" value="NZ_JAANOU010000001.1"/>
</dbReference>
<reference evidence="8 9" key="1">
    <citation type="submission" date="2020-03" db="EMBL/GenBank/DDBJ databases">
        <title>Sequencing the genomes of 1000 actinobacteria strains.</title>
        <authorList>
            <person name="Klenk H.-P."/>
        </authorList>
    </citation>
    <scope>NUCLEOTIDE SEQUENCE [LARGE SCALE GENOMIC DNA]</scope>
    <source>
        <strain evidence="8 9">DSM 45668</strain>
    </source>
</reference>